<dbReference type="Pfam" id="PF08447">
    <property type="entry name" value="PAS_3"/>
    <property type="match status" value="2"/>
</dbReference>
<dbReference type="InterPro" id="IPR036097">
    <property type="entry name" value="HisK_dim/P_sf"/>
</dbReference>
<feature type="domain" description="PAC" evidence="7">
    <location>
        <begin position="501"/>
        <end position="553"/>
    </location>
</feature>
<dbReference type="InterPro" id="IPR035965">
    <property type="entry name" value="PAS-like_dom_sf"/>
</dbReference>
<feature type="domain" description="PAC" evidence="7">
    <location>
        <begin position="373"/>
        <end position="429"/>
    </location>
</feature>
<evidence type="ECO:0000256" key="1">
    <source>
        <dbReference type="ARBA" id="ARBA00000085"/>
    </source>
</evidence>
<dbReference type="Pfam" id="PF08448">
    <property type="entry name" value="PAS_4"/>
    <property type="match status" value="2"/>
</dbReference>
<keyword evidence="3" id="KW-0597">Phosphoprotein</keyword>
<keyword evidence="9" id="KW-1185">Reference proteome</keyword>
<gene>
    <name evidence="8" type="ORF">LZZ85_12435</name>
</gene>
<dbReference type="InterPro" id="IPR001610">
    <property type="entry name" value="PAC"/>
</dbReference>
<dbReference type="SUPFAM" id="SSF55785">
    <property type="entry name" value="PYP-like sensor domain (PAS domain)"/>
    <property type="match status" value="3"/>
</dbReference>
<dbReference type="CDD" id="cd00130">
    <property type="entry name" value="PAS"/>
    <property type="match status" value="2"/>
</dbReference>
<dbReference type="InterPro" id="IPR052162">
    <property type="entry name" value="Sensor_kinase/Photoreceptor"/>
</dbReference>
<dbReference type="InterPro" id="IPR000700">
    <property type="entry name" value="PAS-assoc_C"/>
</dbReference>
<comment type="catalytic activity">
    <reaction evidence="1">
        <text>ATP + protein L-histidine = ADP + protein N-phospho-L-histidine.</text>
        <dbReference type="EC" id="2.7.13.3"/>
    </reaction>
</comment>
<comment type="caution">
    <text evidence="8">The sequence shown here is derived from an EMBL/GenBank/DDBJ whole genome shotgun (WGS) entry which is preliminary data.</text>
</comment>
<dbReference type="InterPro" id="IPR000014">
    <property type="entry name" value="PAS"/>
</dbReference>
<evidence type="ECO:0000259" key="6">
    <source>
        <dbReference type="PROSITE" id="PS50109"/>
    </source>
</evidence>
<dbReference type="InterPro" id="IPR013656">
    <property type="entry name" value="PAS_4"/>
</dbReference>
<dbReference type="SMART" id="SM00388">
    <property type="entry name" value="HisKA"/>
    <property type="match status" value="1"/>
</dbReference>
<name>A0ABS9KRZ6_9BACT</name>
<dbReference type="NCBIfam" id="TIGR00229">
    <property type="entry name" value="sensory_box"/>
    <property type="match status" value="1"/>
</dbReference>
<dbReference type="InterPro" id="IPR004358">
    <property type="entry name" value="Sig_transdc_His_kin-like_C"/>
</dbReference>
<reference evidence="8" key="1">
    <citation type="submission" date="2022-01" db="EMBL/GenBank/DDBJ databases">
        <authorList>
            <person name="Jo J.-H."/>
            <person name="Im W.-T."/>
        </authorList>
    </citation>
    <scope>NUCLEOTIDE SEQUENCE</scope>
    <source>
        <strain evidence="8">NA20</strain>
    </source>
</reference>
<evidence type="ECO:0000313" key="9">
    <source>
        <dbReference type="Proteomes" id="UP001165367"/>
    </source>
</evidence>
<dbReference type="InterPro" id="IPR003594">
    <property type="entry name" value="HATPase_dom"/>
</dbReference>
<protein>
    <recommendedName>
        <fullName evidence="2">histidine kinase</fullName>
        <ecNumber evidence="2">2.7.13.3</ecNumber>
    </recommendedName>
</protein>
<dbReference type="Gene3D" id="1.10.287.130">
    <property type="match status" value="1"/>
</dbReference>
<dbReference type="CDD" id="cd16922">
    <property type="entry name" value="HATPase_EvgS-ArcB-TorS-like"/>
    <property type="match status" value="1"/>
</dbReference>
<evidence type="ECO:0000256" key="5">
    <source>
        <dbReference type="ARBA" id="ARBA00022777"/>
    </source>
</evidence>
<dbReference type="SUPFAM" id="SSF47384">
    <property type="entry name" value="Homodimeric domain of signal transducing histidine kinase"/>
    <property type="match status" value="1"/>
</dbReference>
<dbReference type="EC" id="2.7.13.3" evidence="2"/>
<sequence length="766" mass="86106">MTTKQPTFLSYPGEMAGIMRKKDWTNSPLGPPAKWPLSLQTALGIILHSKFPMFIWWGPELRCFYNDAYRPSLGKDGKHPSILGEPAAEAWAEIWPIIYPLIKQVLDGGEATWSEDQLVPIYRNASIEDVYWTFSYSRLNNDEGDPFGILVTCVETTEKVLGLRELKETNNLLQFATEAADLGTWDYDPLTGTFMGNARLKSWFGLGPEHETDLGLAISSIAAKDRQRVIESIEAALDYDRQLPYDLEYTIVHPVTGVETIVLVKGRPFFDENRKAYRFSGTMEDITEKSRTRQLMAESEQNLSNLVEQAPVAMCVLKGPQHIVAIANERMIRLWGKPKKQVMHRPIFDGLPDARGQGLEDLLDKVYATGTRFTAQERPVELLRDGAMETVYQNFVYEPLRDSKGEIEGVIAVTIDVTEQVMARLQLEEAEERARLATEAANLGTFDFNIIGATAITSPRFLEIFDADASTPHAELVNRIHPEDRPIRERAHKEALQTGRLFYEARIIHHGGAISWVRIEGRVIVDKAGTPVRIVGTALDFTEHRELEQKREEMIAIASHELRNPMTSLRLALDLLSVLLEPRDQRLLLEKAQEQVRRLIAMTTELLNVSKITAGELDLKPEIVNLHRVIEDSIATAHAGTRSNLFSITGASDINIRADRFRIEQVLVNLLSNAVKYSPRDSEVIIDVSLNSTDIKVCVTDKGIGIEPDKTAMVFKKFTRVDATRGIEGYGLGLYISEQIMRAHGGQIGVESEKGIGSTFWFTLPR</sequence>
<keyword evidence="5" id="KW-0418">Kinase</keyword>
<dbReference type="Gene3D" id="3.30.450.20">
    <property type="entry name" value="PAS domain"/>
    <property type="match status" value="4"/>
</dbReference>
<dbReference type="InterPro" id="IPR013655">
    <property type="entry name" value="PAS_fold_3"/>
</dbReference>
<feature type="domain" description="Histidine kinase" evidence="6">
    <location>
        <begin position="557"/>
        <end position="766"/>
    </location>
</feature>
<dbReference type="RefSeq" id="WP_237872136.1">
    <property type="nucleotide sequence ID" value="NZ_JAKLTR010000007.1"/>
</dbReference>
<dbReference type="Pfam" id="PF00512">
    <property type="entry name" value="HisKA"/>
    <property type="match status" value="1"/>
</dbReference>
<feature type="domain" description="PAC" evidence="7">
    <location>
        <begin position="245"/>
        <end position="298"/>
    </location>
</feature>
<dbReference type="InterPro" id="IPR005467">
    <property type="entry name" value="His_kinase_dom"/>
</dbReference>
<dbReference type="PANTHER" id="PTHR43304">
    <property type="entry name" value="PHYTOCHROME-LIKE PROTEIN CPH1"/>
    <property type="match status" value="1"/>
</dbReference>
<dbReference type="Proteomes" id="UP001165367">
    <property type="component" value="Unassembled WGS sequence"/>
</dbReference>
<dbReference type="SMART" id="SM00091">
    <property type="entry name" value="PAS"/>
    <property type="match status" value="3"/>
</dbReference>
<dbReference type="EMBL" id="JAKLTR010000007">
    <property type="protein sequence ID" value="MCG2615098.1"/>
    <property type="molecule type" value="Genomic_DNA"/>
</dbReference>
<dbReference type="PROSITE" id="PS50109">
    <property type="entry name" value="HIS_KIN"/>
    <property type="match status" value="1"/>
</dbReference>
<dbReference type="Gene3D" id="3.30.565.10">
    <property type="entry name" value="Histidine kinase-like ATPase, C-terminal domain"/>
    <property type="match status" value="1"/>
</dbReference>
<dbReference type="SMART" id="SM00387">
    <property type="entry name" value="HATPase_c"/>
    <property type="match status" value="1"/>
</dbReference>
<evidence type="ECO:0000259" key="7">
    <source>
        <dbReference type="PROSITE" id="PS50113"/>
    </source>
</evidence>
<accession>A0ABS9KRZ6</accession>
<dbReference type="PANTHER" id="PTHR43304:SF1">
    <property type="entry name" value="PAC DOMAIN-CONTAINING PROTEIN"/>
    <property type="match status" value="1"/>
</dbReference>
<dbReference type="InterPro" id="IPR003661">
    <property type="entry name" value="HisK_dim/P_dom"/>
</dbReference>
<dbReference type="PROSITE" id="PS50113">
    <property type="entry name" value="PAC"/>
    <property type="match status" value="3"/>
</dbReference>
<keyword evidence="4" id="KW-0808">Transferase</keyword>
<evidence type="ECO:0000256" key="3">
    <source>
        <dbReference type="ARBA" id="ARBA00022553"/>
    </source>
</evidence>
<dbReference type="SUPFAM" id="SSF55874">
    <property type="entry name" value="ATPase domain of HSP90 chaperone/DNA topoisomerase II/histidine kinase"/>
    <property type="match status" value="1"/>
</dbReference>
<evidence type="ECO:0000313" key="8">
    <source>
        <dbReference type="EMBL" id="MCG2615098.1"/>
    </source>
</evidence>
<dbReference type="InterPro" id="IPR036890">
    <property type="entry name" value="HATPase_C_sf"/>
</dbReference>
<dbReference type="Pfam" id="PF02518">
    <property type="entry name" value="HATPase_c"/>
    <property type="match status" value="1"/>
</dbReference>
<dbReference type="SMART" id="SM00086">
    <property type="entry name" value="PAC"/>
    <property type="match status" value="3"/>
</dbReference>
<dbReference type="CDD" id="cd00082">
    <property type="entry name" value="HisKA"/>
    <property type="match status" value="1"/>
</dbReference>
<evidence type="ECO:0000256" key="4">
    <source>
        <dbReference type="ARBA" id="ARBA00022679"/>
    </source>
</evidence>
<organism evidence="8 9">
    <name type="scientific">Terrimonas ginsenosidimutans</name>
    <dbReference type="NCBI Taxonomy" id="2908004"/>
    <lineage>
        <taxon>Bacteria</taxon>
        <taxon>Pseudomonadati</taxon>
        <taxon>Bacteroidota</taxon>
        <taxon>Chitinophagia</taxon>
        <taxon>Chitinophagales</taxon>
        <taxon>Chitinophagaceae</taxon>
        <taxon>Terrimonas</taxon>
    </lineage>
</organism>
<evidence type="ECO:0000256" key="2">
    <source>
        <dbReference type="ARBA" id="ARBA00012438"/>
    </source>
</evidence>
<dbReference type="PRINTS" id="PR00344">
    <property type="entry name" value="BCTRLSENSOR"/>
</dbReference>
<proteinExistence type="predicted"/>
<dbReference type="Gene3D" id="2.10.70.100">
    <property type="match status" value="1"/>
</dbReference>